<evidence type="ECO:0000256" key="2">
    <source>
        <dbReference type="ARBA" id="ARBA00022679"/>
    </source>
</evidence>
<dbReference type="InterPro" id="IPR002173">
    <property type="entry name" value="Carboh/pur_kinase_PfkB_CS"/>
</dbReference>
<keyword evidence="2 7" id="KW-0808">Transferase</keyword>
<dbReference type="InterPro" id="IPR011611">
    <property type="entry name" value="PfkB_dom"/>
</dbReference>
<evidence type="ECO:0000256" key="3">
    <source>
        <dbReference type="ARBA" id="ARBA00022741"/>
    </source>
</evidence>
<keyword evidence="3" id="KW-0547">Nucleotide-binding</keyword>
<dbReference type="PANTHER" id="PTHR43085">
    <property type="entry name" value="HEXOKINASE FAMILY MEMBER"/>
    <property type="match status" value="1"/>
</dbReference>
<organism evidence="7 8">
    <name type="scientific">Aliiroseovarius pelagivivens</name>
    <dbReference type="NCBI Taxonomy" id="1639690"/>
    <lineage>
        <taxon>Bacteria</taxon>
        <taxon>Pseudomonadati</taxon>
        <taxon>Pseudomonadota</taxon>
        <taxon>Alphaproteobacteria</taxon>
        <taxon>Rhodobacterales</taxon>
        <taxon>Paracoccaceae</taxon>
        <taxon>Aliiroseovarius</taxon>
    </lineage>
</organism>
<proteinExistence type="inferred from homology"/>
<dbReference type="SUPFAM" id="SSF53613">
    <property type="entry name" value="Ribokinase-like"/>
    <property type="match status" value="1"/>
</dbReference>
<evidence type="ECO:0000256" key="4">
    <source>
        <dbReference type="ARBA" id="ARBA00022777"/>
    </source>
</evidence>
<comment type="similarity">
    <text evidence="1">Belongs to the carbohydrate kinase PfkB family.</text>
</comment>
<feature type="domain" description="Carbohydrate kinase PfkB" evidence="6">
    <location>
        <begin position="2"/>
        <end position="304"/>
    </location>
</feature>
<gene>
    <name evidence="7" type="primary">scrK_2</name>
    <name evidence="7" type="ORF">ALP8811_00768</name>
</gene>
<dbReference type="GO" id="GO:0008865">
    <property type="term" value="F:fructokinase activity"/>
    <property type="evidence" value="ECO:0007669"/>
    <property type="project" value="UniProtKB-EC"/>
</dbReference>
<dbReference type="PROSITE" id="PS00584">
    <property type="entry name" value="PFKB_KINASES_2"/>
    <property type="match status" value="1"/>
</dbReference>
<dbReference type="AlphaFoldDB" id="A0A2R8AIS0"/>
<name>A0A2R8AIS0_9RHOB</name>
<dbReference type="OrthoDB" id="9795789at2"/>
<dbReference type="PANTHER" id="PTHR43085:SF1">
    <property type="entry name" value="PSEUDOURIDINE KINASE-RELATED"/>
    <property type="match status" value="1"/>
</dbReference>
<dbReference type="Gene3D" id="3.40.1190.20">
    <property type="match status" value="1"/>
</dbReference>
<keyword evidence="8" id="KW-1185">Reference proteome</keyword>
<dbReference type="EC" id="2.7.1.4" evidence="7"/>
<dbReference type="GO" id="GO:0005524">
    <property type="term" value="F:ATP binding"/>
    <property type="evidence" value="ECO:0007669"/>
    <property type="project" value="UniProtKB-KW"/>
</dbReference>
<sequence>MILCCGEALIDMIPEQTVQGPDGYVPRSGGAIFNTAIGLGRLGCRTGLLSGISTDVFGHQLMADLRASNVDTRYVIRSDRPTTLAFVKLSDGQASYTFFDENSAGRMIEARDLPAEIGDVSAMFFGGISLACDPGAETYVQFAVAHARNCVVMVDPNIRPSFIGDEQKFRDRIDRMLRLADIVKVSDEDLNWIIQSTDSLEAKVAQLQKIGPSVVLLTRGSSGAQAWLPDGRSIFVASQKVDVVDTVGAGDTFNAGVLASLSEAGLLTKTAIQTVQENDVAEAIGFGARAAAITVSRAGANPPWRDELY</sequence>
<keyword evidence="5" id="KW-0067">ATP-binding</keyword>
<keyword evidence="4 7" id="KW-0418">Kinase</keyword>
<evidence type="ECO:0000259" key="6">
    <source>
        <dbReference type="Pfam" id="PF00294"/>
    </source>
</evidence>
<dbReference type="Proteomes" id="UP000244911">
    <property type="component" value="Unassembled WGS sequence"/>
</dbReference>
<protein>
    <submittedName>
        <fullName evidence="7">Fructokinase</fullName>
        <ecNumber evidence="7">2.7.1.4</ecNumber>
    </submittedName>
</protein>
<reference evidence="7 8" key="1">
    <citation type="submission" date="2018-03" db="EMBL/GenBank/DDBJ databases">
        <authorList>
            <person name="Keele B.F."/>
        </authorList>
    </citation>
    <scope>NUCLEOTIDE SEQUENCE [LARGE SCALE GENOMIC DNA]</scope>
    <source>
        <strain evidence="7 8">CECT 8811</strain>
    </source>
</reference>
<dbReference type="InterPro" id="IPR050306">
    <property type="entry name" value="PfkB_Carbo_kinase"/>
</dbReference>
<evidence type="ECO:0000256" key="1">
    <source>
        <dbReference type="ARBA" id="ARBA00010688"/>
    </source>
</evidence>
<accession>A0A2R8AIS0</accession>
<dbReference type="EMBL" id="OMOI01000001">
    <property type="protein sequence ID" value="SPF75774.1"/>
    <property type="molecule type" value="Genomic_DNA"/>
</dbReference>
<dbReference type="RefSeq" id="WP_108855847.1">
    <property type="nucleotide sequence ID" value="NZ_OMOI01000001.1"/>
</dbReference>
<evidence type="ECO:0000313" key="7">
    <source>
        <dbReference type="EMBL" id="SPF75774.1"/>
    </source>
</evidence>
<dbReference type="CDD" id="cd01167">
    <property type="entry name" value="bac_FRK"/>
    <property type="match status" value="1"/>
</dbReference>
<dbReference type="InterPro" id="IPR029056">
    <property type="entry name" value="Ribokinase-like"/>
</dbReference>
<evidence type="ECO:0000256" key="5">
    <source>
        <dbReference type="ARBA" id="ARBA00022840"/>
    </source>
</evidence>
<dbReference type="Pfam" id="PF00294">
    <property type="entry name" value="PfkB"/>
    <property type="match status" value="1"/>
</dbReference>
<evidence type="ECO:0000313" key="8">
    <source>
        <dbReference type="Proteomes" id="UP000244911"/>
    </source>
</evidence>